<evidence type="ECO:0000313" key="3">
    <source>
        <dbReference type="EMBL" id="GIQ83413.1"/>
    </source>
</evidence>
<keyword evidence="4" id="KW-1185">Reference proteome</keyword>
<dbReference type="Proteomes" id="UP000265618">
    <property type="component" value="Unassembled WGS sequence"/>
</dbReference>
<feature type="transmembrane region" description="Helical" evidence="2">
    <location>
        <begin position="247"/>
        <end position="274"/>
    </location>
</feature>
<feature type="transmembrane region" description="Helical" evidence="2">
    <location>
        <begin position="43"/>
        <end position="60"/>
    </location>
</feature>
<feature type="region of interest" description="Disordered" evidence="1">
    <location>
        <begin position="767"/>
        <end position="793"/>
    </location>
</feature>
<feature type="non-terminal residue" evidence="3">
    <location>
        <position position="1"/>
    </location>
</feature>
<organism evidence="3 4">
    <name type="scientific">Kipferlia bialata</name>
    <dbReference type="NCBI Taxonomy" id="797122"/>
    <lineage>
        <taxon>Eukaryota</taxon>
        <taxon>Metamonada</taxon>
        <taxon>Carpediemonas-like organisms</taxon>
        <taxon>Kipferlia</taxon>
    </lineage>
</organism>
<dbReference type="EMBL" id="BDIP01001039">
    <property type="protein sequence ID" value="GIQ83413.1"/>
    <property type="molecule type" value="Genomic_DNA"/>
</dbReference>
<reference evidence="3 4" key="1">
    <citation type="journal article" date="2018" name="PLoS ONE">
        <title>The draft genome of Kipferlia bialata reveals reductive genome evolution in fornicate parasites.</title>
        <authorList>
            <person name="Tanifuji G."/>
            <person name="Takabayashi S."/>
            <person name="Kume K."/>
            <person name="Takagi M."/>
            <person name="Nakayama T."/>
            <person name="Kamikawa R."/>
            <person name="Inagaki Y."/>
            <person name="Hashimoto T."/>
        </authorList>
    </citation>
    <scope>NUCLEOTIDE SEQUENCE [LARGE SCALE GENOMIC DNA]</scope>
    <source>
        <strain evidence="3">NY0173</strain>
    </source>
</reference>
<comment type="caution">
    <text evidence="3">The sequence shown here is derived from an EMBL/GenBank/DDBJ whole genome shotgun (WGS) entry which is preliminary data.</text>
</comment>
<accession>A0A9K3GHN4</accession>
<keyword evidence="2" id="KW-1133">Transmembrane helix</keyword>
<feature type="transmembrane region" description="Helical" evidence="2">
    <location>
        <begin position="732"/>
        <end position="754"/>
    </location>
</feature>
<evidence type="ECO:0000313" key="4">
    <source>
        <dbReference type="Proteomes" id="UP000265618"/>
    </source>
</evidence>
<sequence>DYSPIVIGVTMGGFGLAAYMTLALSLSVPLLATVRLTHMGHHAAFLGVVLLCMSLCRAYADPIGGGSPFVCPAPEHPDFYGDPSQYVCPPGVEGGFPLEWLSAVNNATVPVSFQNNPKMAILRSFFPTKTNRLSYYLDYTDSQNPSQEQILHKEGAFFYWASWISPVLVCLVTIGFILRLCQYTMSSDVGEMHWPLCIRCPCCDLTGRYGIDVTDLRALDQEQSHNQCDTFTNKDHTYVGVYNRQTYVGGFVTCCFVTVFVCSLFSLAILVVSIPPVNLPSDISGELYPDGLVERTVSSVPYTSLFDAEILRDWLLQRDNMYVTEIIGGDWGTTCIDASLLEGLSFWDKVQMVPSAASGAIPPQVQPDSPTTTTVLQESGAIQFETENCFLMGGTAPCSETFSNPDIFDPISNPVVQYGCFIDEQGMYHHLTLVTMLLVSQVPQGMDPVYTVKYTPTREFPQFGTNVAAVKEYVLPSMFNVYAMGTRDQIQWVDRSMASDETYPYIVCSWIEVLGYQDKGDEFVDWEWYDKCFLGFEAHPGMVRAWYLLMGEPVDDMNDLIPFDVTRVASVGVGPLPHISAFDNPGKQCRLVCTRVGTKCFYEGQMCAALATGVPNVGDYYHDEPWVPYSSHVSQPTGVLCPDVQPFRVRSQIGYSMGWDLTNVSANEDADHAITHYATVYDTISSQGFSVCPEGTQATRQDPLSVSVVREFAAEVVMIDFSVPSILDIAEVYLLLLVSLLMCHWMVMWVVSVVHFQKKHSRVPAVDTVTAPEGSESGDDSDTHAEESSVDASFSLVSSDCGSMDRQEVCVVDVHTEEAEVESSDADERQPLLG</sequence>
<evidence type="ECO:0000256" key="1">
    <source>
        <dbReference type="SAM" id="MobiDB-lite"/>
    </source>
</evidence>
<evidence type="ECO:0000256" key="2">
    <source>
        <dbReference type="SAM" id="Phobius"/>
    </source>
</evidence>
<keyword evidence="2" id="KW-0812">Transmembrane</keyword>
<keyword evidence="2" id="KW-0472">Membrane</keyword>
<name>A0A9K3GHN4_9EUKA</name>
<protein>
    <submittedName>
        <fullName evidence="3">Uncharacterized protein</fullName>
    </submittedName>
</protein>
<feature type="transmembrane region" description="Helical" evidence="2">
    <location>
        <begin position="157"/>
        <end position="178"/>
    </location>
</feature>
<feature type="transmembrane region" description="Helical" evidence="2">
    <location>
        <begin position="6"/>
        <end position="31"/>
    </location>
</feature>
<gene>
    <name evidence="3" type="ORF">KIPB_004730</name>
</gene>
<dbReference type="AlphaFoldDB" id="A0A9K3GHN4"/>
<proteinExistence type="predicted"/>